<gene>
    <name evidence="13" type="ORF">AWC38_SpisGene20210</name>
</gene>
<keyword evidence="7" id="KW-0675">Receptor</keyword>
<dbReference type="OrthoDB" id="5989299at2759"/>
<feature type="region of interest" description="Disordered" evidence="10">
    <location>
        <begin position="243"/>
        <end position="263"/>
    </location>
</feature>
<keyword evidence="2 11" id="KW-0812">Transmembrane</keyword>
<feature type="disulfide bond" evidence="9">
    <location>
        <begin position="125"/>
        <end position="140"/>
    </location>
</feature>
<keyword evidence="3" id="KW-0677">Repeat</keyword>
<evidence type="ECO:0000313" key="13">
    <source>
        <dbReference type="EMBL" id="PFX15576.1"/>
    </source>
</evidence>
<feature type="compositionally biased region" description="Polar residues" evidence="10">
    <location>
        <begin position="379"/>
        <end position="393"/>
    </location>
</feature>
<reference evidence="14" key="1">
    <citation type="journal article" date="2017" name="bioRxiv">
        <title>Comparative analysis of the genomes of Stylophora pistillata and Acropora digitifera provides evidence for extensive differences between species of corals.</title>
        <authorList>
            <person name="Voolstra C.R."/>
            <person name="Li Y."/>
            <person name="Liew Y.J."/>
            <person name="Baumgarten S."/>
            <person name="Zoccola D."/>
            <person name="Flot J.-F."/>
            <person name="Tambutte S."/>
            <person name="Allemand D."/>
            <person name="Aranda M."/>
        </authorList>
    </citation>
    <scope>NUCLEOTIDE SEQUENCE [LARGE SCALE GENOMIC DNA]</scope>
</reference>
<feature type="compositionally biased region" description="Basic and acidic residues" evidence="10">
    <location>
        <begin position="339"/>
        <end position="348"/>
    </location>
</feature>
<keyword evidence="6 9" id="KW-1015">Disulfide bond</keyword>
<evidence type="ECO:0000256" key="11">
    <source>
        <dbReference type="SAM" id="Phobius"/>
    </source>
</evidence>
<dbReference type="AlphaFoldDB" id="A0A2B4REJ7"/>
<dbReference type="InterPro" id="IPR001368">
    <property type="entry name" value="TNFR/NGFR_Cys_rich_reg"/>
</dbReference>
<feature type="disulfide bond" evidence="9">
    <location>
        <begin position="143"/>
        <end position="156"/>
    </location>
</feature>
<evidence type="ECO:0000256" key="6">
    <source>
        <dbReference type="ARBA" id="ARBA00023157"/>
    </source>
</evidence>
<feature type="compositionally biased region" description="Polar residues" evidence="10">
    <location>
        <begin position="243"/>
        <end position="254"/>
    </location>
</feature>
<keyword evidence="8" id="KW-0325">Glycoprotein</keyword>
<dbReference type="SMART" id="SM00208">
    <property type="entry name" value="TNFR"/>
    <property type="match status" value="3"/>
</dbReference>
<keyword evidence="4 11" id="KW-1133">Transmembrane helix</keyword>
<dbReference type="PANTHER" id="PTHR12120">
    <property type="entry name" value="TNFR-CYS DOMAIN-CONTAINING PROTEIN"/>
    <property type="match status" value="1"/>
</dbReference>
<evidence type="ECO:0000259" key="12">
    <source>
        <dbReference type="PROSITE" id="PS50050"/>
    </source>
</evidence>
<dbReference type="InterPro" id="IPR047526">
    <property type="entry name" value="TNR19/27/EDAR"/>
</dbReference>
<feature type="region of interest" description="Disordered" evidence="10">
    <location>
        <begin position="339"/>
        <end position="394"/>
    </location>
</feature>
<evidence type="ECO:0000313" key="14">
    <source>
        <dbReference type="Proteomes" id="UP000225706"/>
    </source>
</evidence>
<dbReference type="Gene3D" id="2.10.50.10">
    <property type="entry name" value="Tumor Necrosis Factor Receptor, subunit A, domain 2"/>
    <property type="match status" value="2"/>
</dbReference>
<dbReference type="PANTHER" id="PTHR12120:SF10">
    <property type="entry name" value="TNFR-CYS DOMAIN-CONTAINING PROTEIN"/>
    <property type="match status" value="1"/>
</dbReference>
<evidence type="ECO:0000256" key="8">
    <source>
        <dbReference type="ARBA" id="ARBA00023180"/>
    </source>
</evidence>
<keyword evidence="5 11" id="KW-0472">Membrane</keyword>
<evidence type="ECO:0000256" key="10">
    <source>
        <dbReference type="SAM" id="MobiDB-lite"/>
    </source>
</evidence>
<accession>A0A2B4REJ7</accession>
<feature type="domain" description="TNFR-Cys" evidence="12">
    <location>
        <begin position="124"/>
        <end position="164"/>
    </location>
</feature>
<name>A0A2B4REJ7_STYPI</name>
<evidence type="ECO:0000256" key="1">
    <source>
        <dbReference type="ARBA" id="ARBA00004167"/>
    </source>
</evidence>
<feature type="transmembrane region" description="Helical" evidence="11">
    <location>
        <begin position="271"/>
        <end position="295"/>
    </location>
</feature>
<evidence type="ECO:0000256" key="2">
    <source>
        <dbReference type="ARBA" id="ARBA00022692"/>
    </source>
</evidence>
<dbReference type="PROSITE" id="PS50050">
    <property type="entry name" value="TNFR_NGFR_2"/>
    <property type="match status" value="1"/>
</dbReference>
<dbReference type="PROSITE" id="PS00652">
    <property type="entry name" value="TNFR_NGFR_1"/>
    <property type="match status" value="2"/>
</dbReference>
<evidence type="ECO:0000256" key="5">
    <source>
        <dbReference type="ARBA" id="ARBA00023136"/>
    </source>
</evidence>
<keyword evidence="14" id="KW-1185">Reference proteome</keyword>
<dbReference type="EMBL" id="LSMT01000634">
    <property type="protein sequence ID" value="PFX15576.1"/>
    <property type="molecule type" value="Genomic_DNA"/>
</dbReference>
<proteinExistence type="predicted"/>
<comment type="subcellular location">
    <subcellularLocation>
        <location evidence="1">Membrane</location>
        <topology evidence="1">Single-pass membrane protein</topology>
    </subcellularLocation>
</comment>
<dbReference type="GO" id="GO:0046330">
    <property type="term" value="P:positive regulation of JNK cascade"/>
    <property type="evidence" value="ECO:0007669"/>
    <property type="project" value="InterPro"/>
</dbReference>
<evidence type="ECO:0000256" key="9">
    <source>
        <dbReference type="PROSITE-ProRule" id="PRU00206"/>
    </source>
</evidence>
<dbReference type="Proteomes" id="UP000225706">
    <property type="component" value="Unassembled WGS sequence"/>
</dbReference>
<dbReference type="GO" id="GO:0016020">
    <property type="term" value="C:membrane"/>
    <property type="evidence" value="ECO:0007669"/>
    <property type="project" value="UniProtKB-SubCell"/>
</dbReference>
<feature type="repeat" description="TNFR-Cys" evidence="9">
    <location>
        <begin position="124"/>
        <end position="164"/>
    </location>
</feature>
<dbReference type="GO" id="GO:0038023">
    <property type="term" value="F:signaling receptor activity"/>
    <property type="evidence" value="ECO:0007669"/>
    <property type="project" value="InterPro"/>
</dbReference>
<dbReference type="GO" id="GO:0043123">
    <property type="term" value="P:positive regulation of canonical NF-kappaB signal transduction"/>
    <property type="evidence" value="ECO:0007669"/>
    <property type="project" value="InterPro"/>
</dbReference>
<evidence type="ECO:0000256" key="3">
    <source>
        <dbReference type="ARBA" id="ARBA00022737"/>
    </source>
</evidence>
<feature type="compositionally biased region" description="Polar residues" evidence="10">
    <location>
        <begin position="349"/>
        <end position="367"/>
    </location>
</feature>
<organism evidence="13 14">
    <name type="scientific">Stylophora pistillata</name>
    <name type="common">Smooth cauliflower coral</name>
    <dbReference type="NCBI Taxonomy" id="50429"/>
    <lineage>
        <taxon>Eukaryota</taxon>
        <taxon>Metazoa</taxon>
        <taxon>Cnidaria</taxon>
        <taxon>Anthozoa</taxon>
        <taxon>Hexacorallia</taxon>
        <taxon>Scleractinia</taxon>
        <taxon>Astrocoeniina</taxon>
        <taxon>Pocilloporidae</taxon>
        <taxon>Stylophora</taxon>
    </lineage>
</organism>
<evidence type="ECO:0000256" key="7">
    <source>
        <dbReference type="ARBA" id="ARBA00023170"/>
    </source>
</evidence>
<sequence>MIVLYDRAFATCSEGHRTSPSLHRETEEFVQSCRRSPDESRLCNVEKGKTLERLELLLGVEAGLKNEMSSSKFVSPCHGDSITVYNSTSGAVKCQACTTCPAGHGLSVQCSSVQTPETPIVCEPCVLGKTYSSGKDAGACMSCQNCEEYRETIKACTPTSKAVCGKCKPGGYQDDLLTGMCQPCSPCCDDQDDLVEPQCRGMPKNKQCSVLRSHKCSKMISDRNVSTVRSVETNHTASLVLVSSPTSHVSTPRSTYAAHQGTPMADSPSEVITIGAAVGGSLALVLLLLVICYLLKRKRNHRVNKKANDTERQETRGNEEVGEISIDLDQLNKERLLPSEKYSLDERNATSPATTETRPHVQNSTVPDSCKLSVEESEATSQGIKETQPPDYNNTEHKVVMNSKAPKFSCCHTKVERTTINTVRYCKTCDPKSPACTEI</sequence>
<feature type="disulfide bond" evidence="9">
    <location>
        <begin position="146"/>
        <end position="164"/>
    </location>
</feature>
<comment type="caution">
    <text evidence="13">The sequence shown here is derived from an EMBL/GenBank/DDBJ whole genome shotgun (WGS) entry which is preliminary data.</text>
</comment>
<protein>
    <recommendedName>
        <fullName evidence="12">TNFR-Cys domain-containing protein</fullName>
    </recommendedName>
</protein>
<evidence type="ECO:0000256" key="4">
    <source>
        <dbReference type="ARBA" id="ARBA00022989"/>
    </source>
</evidence>